<dbReference type="Pfam" id="PF00903">
    <property type="entry name" value="Glyoxalase"/>
    <property type="match status" value="1"/>
</dbReference>
<dbReference type="EMBL" id="AWXE01000001">
    <property type="protein sequence ID" value="ERL47404.1"/>
    <property type="molecule type" value="Genomic_DNA"/>
</dbReference>
<comment type="caution">
    <text evidence="2">The sequence shown here is derived from an EMBL/GenBank/DDBJ whole genome shotgun (WGS) entry which is preliminary data.</text>
</comment>
<proteinExistence type="predicted"/>
<dbReference type="OrthoDB" id="108351at2"/>
<feature type="domain" description="VOC" evidence="1">
    <location>
        <begin position="4"/>
        <end position="151"/>
    </location>
</feature>
<dbReference type="InterPro" id="IPR029068">
    <property type="entry name" value="Glyas_Bleomycin-R_OHBP_Dase"/>
</dbReference>
<dbReference type="InterPro" id="IPR037523">
    <property type="entry name" value="VOC_core"/>
</dbReference>
<dbReference type="PROSITE" id="PS51819">
    <property type="entry name" value="VOC"/>
    <property type="match status" value="1"/>
</dbReference>
<reference evidence="2 3" key="1">
    <citation type="journal article" date="2014" name="FEMS Microbiol. Ecol.">
        <title>Genomic differentiation among two strains of the PS1 clade isolated from geographically separated marine habitats.</title>
        <authorList>
            <person name="Jimenez-Infante F."/>
            <person name="Ngugi D.K."/>
            <person name="Alam I."/>
            <person name="Rashid M."/>
            <person name="Baalawi W."/>
            <person name="Kamau A.A."/>
            <person name="Bajic V.B."/>
            <person name="Stingl U."/>
        </authorList>
    </citation>
    <scope>NUCLEOTIDE SEQUENCE [LARGE SCALE GENOMIC DNA]</scope>
    <source>
        <strain evidence="2 3">RS24</strain>
    </source>
</reference>
<dbReference type="Gene3D" id="3.10.180.10">
    <property type="entry name" value="2,3-Dihydroxybiphenyl 1,2-Dioxygenase, domain 1"/>
    <property type="match status" value="1"/>
</dbReference>
<dbReference type="CDD" id="cd06587">
    <property type="entry name" value="VOC"/>
    <property type="match status" value="1"/>
</dbReference>
<dbReference type="AlphaFoldDB" id="U2WCZ2"/>
<accession>U2WCZ2</accession>
<organism evidence="2 3">
    <name type="scientific">Candidatus Micropelagius thuwalensis</name>
    <dbReference type="NCBI Taxonomy" id="1397666"/>
    <lineage>
        <taxon>Bacteria</taxon>
        <taxon>Pseudomonadati</taxon>
        <taxon>Pseudomonadota</taxon>
        <taxon>Alphaproteobacteria</taxon>
        <taxon>PS1 clade</taxon>
        <taxon>Candidatus Micropelagius</taxon>
    </lineage>
</organism>
<dbReference type="Proteomes" id="UP000016762">
    <property type="component" value="Unassembled WGS sequence"/>
</dbReference>
<protein>
    <recommendedName>
        <fullName evidence="1">VOC domain-containing protein</fullName>
    </recommendedName>
</protein>
<evidence type="ECO:0000313" key="3">
    <source>
        <dbReference type="Proteomes" id="UP000016762"/>
    </source>
</evidence>
<dbReference type="eggNOG" id="COG0346">
    <property type="taxonomic scope" value="Bacteria"/>
</dbReference>
<dbReference type="InterPro" id="IPR004360">
    <property type="entry name" value="Glyas_Fos-R_dOase_dom"/>
</dbReference>
<sequence>MTAIIKRTTLKVRNMEKSLIFYEKVLGMKKYYDDEITLSGELLPGGKAGDLTRLVIMESLDPEIGKIGLLQWLNPSTPPPPINFDFDYGQPVFVAGVKDAEEIFKTAQLYNIKIRAPLSEAVYPAANGGEVRVRSVGLFDPDGHFFECNQRLAG</sequence>
<evidence type="ECO:0000259" key="1">
    <source>
        <dbReference type="PROSITE" id="PS51819"/>
    </source>
</evidence>
<dbReference type="RefSeq" id="WP_021776422.1">
    <property type="nucleotide sequence ID" value="NZ_AWXE01000001.1"/>
</dbReference>
<dbReference type="SUPFAM" id="SSF54593">
    <property type="entry name" value="Glyoxalase/Bleomycin resistance protein/Dihydroxybiphenyl dioxygenase"/>
    <property type="match status" value="1"/>
</dbReference>
<gene>
    <name evidence="2" type="ORF">RS24_00343</name>
</gene>
<dbReference type="STRING" id="1397666.RS24_00343"/>
<keyword evidence="3" id="KW-1185">Reference proteome</keyword>
<name>U2WCZ2_9PROT</name>
<evidence type="ECO:0000313" key="2">
    <source>
        <dbReference type="EMBL" id="ERL47404.1"/>
    </source>
</evidence>